<feature type="binding site" description="in other chain" evidence="6">
    <location>
        <position position="86"/>
    </location>
    <ligand>
        <name>substrate</name>
        <note>ligand shared between homodimeric partners</note>
    </ligand>
</feature>
<organism evidence="7">
    <name type="scientific">Arion vulgaris</name>
    <dbReference type="NCBI Taxonomy" id="1028688"/>
    <lineage>
        <taxon>Eukaryota</taxon>
        <taxon>Metazoa</taxon>
        <taxon>Spiralia</taxon>
        <taxon>Lophotrochozoa</taxon>
        <taxon>Mollusca</taxon>
        <taxon>Gastropoda</taxon>
        <taxon>Heterobranchia</taxon>
        <taxon>Euthyneura</taxon>
        <taxon>Panpulmonata</taxon>
        <taxon>Eupulmonata</taxon>
        <taxon>Stylommatophora</taxon>
        <taxon>Helicina</taxon>
        <taxon>Arionoidea</taxon>
        <taxon>Arionidae</taxon>
        <taxon>Arion</taxon>
    </lineage>
</organism>
<keyword evidence="4 6" id="KW-0326">Glycosidase</keyword>
<dbReference type="GO" id="GO:0070694">
    <property type="term" value="F:5-hydroxymethyl-dUMP N-hydrolase activity"/>
    <property type="evidence" value="ECO:0007669"/>
    <property type="project" value="InterPro"/>
</dbReference>
<dbReference type="Gene3D" id="3.40.50.450">
    <property type="match status" value="1"/>
</dbReference>
<dbReference type="InterPro" id="IPR051239">
    <property type="entry name" value="2'-dNMP_N-hydrolase"/>
</dbReference>
<feature type="binding site" evidence="6">
    <location>
        <begin position="110"/>
        <end position="112"/>
    </location>
    <ligand>
        <name>substrate</name>
        <note>ligand shared between homodimeric partners</note>
    </ligand>
</feature>
<dbReference type="PANTHER" id="PTHR15364">
    <property type="entry name" value="2'-DEOXYNUCLEOSIDE 5'-PHOSPHATE N-HYDROLASE 1"/>
    <property type="match status" value="1"/>
</dbReference>
<dbReference type="EC" id="3.2.2.-" evidence="6"/>
<dbReference type="GO" id="GO:0042802">
    <property type="term" value="F:identical protein binding"/>
    <property type="evidence" value="ECO:0007669"/>
    <property type="project" value="UniProtKB-ARBA"/>
</dbReference>
<protein>
    <recommendedName>
        <fullName evidence="6">Putative 2'-deoxynucleoside 5'-phosphate N-hydrolase 1</fullName>
        <ecNumber evidence="6">3.2.2.-</ecNumber>
    </recommendedName>
</protein>
<comment type="subcellular location">
    <subcellularLocation>
        <location evidence="6">Cytoplasm</location>
    </subcellularLocation>
    <subcellularLocation>
        <location evidence="6">Nucleus</location>
    </subcellularLocation>
</comment>
<dbReference type="GO" id="GO:0005737">
    <property type="term" value="C:cytoplasm"/>
    <property type="evidence" value="ECO:0007669"/>
    <property type="project" value="UniProtKB-SubCell"/>
</dbReference>
<dbReference type="GO" id="GO:0009116">
    <property type="term" value="P:nucleoside metabolic process"/>
    <property type="evidence" value="ECO:0007669"/>
    <property type="project" value="UniProtKB-UniRule"/>
</dbReference>
<dbReference type="EMBL" id="HACG01049838">
    <property type="protein sequence ID" value="CEK96703.1"/>
    <property type="molecule type" value="Transcribed_RNA"/>
</dbReference>
<comment type="catalytic activity">
    <reaction evidence="6">
        <text>a purine 2'-deoxyribonucleoside 5'-phosphate + H2O = a purine nucleobase + 2-deoxy-D-ribose 5-phosphate</text>
        <dbReference type="Rhea" id="RHEA:51132"/>
        <dbReference type="ChEBI" id="CHEBI:15377"/>
        <dbReference type="ChEBI" id="CHEBI:26386"/>
        <dbReference type="ChEBI" id="CHEBI:62877"/>
        <dbReference type="ChEBI" id="CHEBI:142198"/>
    </reaction>
</comment>
<sequence>MSLNIYFGGSMRAGHQDVHIYYDIIKQLKTYGHVLTEFVGEVKHAEVNLFDEVDDKTIHDEDVAMLERCDCMVAEVTVPSLGVGYEIGRAVAMNKRILCLYRPQKDKLLSGMIRGAHNGTTFIVTDYSQVSEIPEILSKYFESFK</sequence>
<dbReference type="SUPFAM" id="SSF52309">
    <property type="entry name" value="N-(deoxy)ribosyltransferase-like"/>
    <property type="match status" value="1"/>
</dbReference>
<comment type="similarity">
    <text evidence="6">Belongs to the 2'-deoxynucleoside 5'-phosphate N-hydrolase 1 family.</text>
</comment>
<dbReference type="GO" id="GO:0005634">
    <property type="term" value="C:nucleus"/>
    <property type="evidence" value="ECO:0007669"/>
    <property type="project" value="UniProtKB-SubCell"/>
</dbReference>
<name>A0A0B7BUL9_9EUPU</name>
<comment type="function">
    <text evidence="6">Catalyzes the cleavage of the N-glycosidic bond of deoxyribonucleoside 5'-monophosphates to yield deoxyribose 5-phosphate and a purine or pyrimidine base.</text>
</comment>
<accession>A0A0B7BUL9</accession>
<comment type="caution">
    <text evidence="6">Lacks conserved residue(s) required for the propagation of feature annotation.</text>
</comment>
<dbReference type="InterPro" id="IPR007710">
    <property type="entry name" value="Nucleoside_deoxyribTrfase"/>
</dbReference>
<proteinExistence type="inferred from homology"/>
<evidence type="ECO:0000256" key="5">
    <source>
        <dbReference type="ARBA" id="ARBA00047460"/>
    </source>
</evidence>
<keyword evidence="6" id="KW-0963">Cytoplasm</keyword>
<evidence type="ECO:0000256" key="6">
    <source>
        <dbReference type="HAMAP-Rule" id="MF_03036"/>
    </source>
</evidence>
<feature type="binding site" description="in other chain" evidence="6">
    <location>
        <position position="21"/>
    </location>
    <ligand>
        <name>substrate</name>
        <note>ligand shared between homodimeric partners</note>
    </ligand>
</feature>
<comment type="catalytic activity">
    <reaction evidence="6">
        <text>a pyrimidine 2'-deoxyribonucleoside 5'-phosphate + H2O = a pyrimidine nucleobase + 2-deoxy-D-ribose 5-phosphate</text>
        <dbReference type="Rhea" id="RHEA:57852"/>
        <dbReference type="ChEBI" id="CHEBI:15377"/>
        <dbReference type="ChEBI" id="CHEBI:26432"/>
        <dbReference type="ChEBI" id="CHEBI:62877"/>
        <dbReference type="ChEBI" id="CHEBI:142209"/>
    </reaction>
</comment>
<comment type="subunit">
    <text evidence="1 6">Monomer and homodimer.</text>
</comment>
<evidence type="ECO:0000256" key="2">
    <source>
        <dbReference type="ARBA" id="ARBA00022801"/>
    </source>
</evidence>
<evidence type="ECO:0000256" key="1">
    <source>
        <dbReference type="ARBA" id="ARBA00011407"/>
    </source>
</evidence>
<keyword evidence="6" id="KW-0539">Nucleus</keyword>
<dbReference type="AlphaFoldDB" id="A0A0B7BUL9"/>
<dbReference type="InterPro" id="IPR028607">
    <property type="entry name" value="DNPH1"/>
</dbReference>
<dbReference type="PANTHER" id="PTHR15364:SF0">
    <property type="entry name" value="2'-DEOXYNUCLEOSIDE 5'-PHOSPHATE N-HYDROLASE 1"/>
    <property type="match status" value="1"/>
</dbReference>
<dbReference type="HAMAP" id="MF_03036">
    <property type="entry name" value="Nuc_phosphate_hydrolase"/>
    <property type="match status" value="1"/>
</dbReference>
<evidence type="ECO:0000313" key="7">
    <source>
        <dbReference type="EMBL" id="CEK96703.1"/>
    </source>
</evidence>
<reference evidence="7" key="1">
    <citation type="submission" date="2014-12" db="EMBL/GenBank/DDBJ databases">
        <title>Insight into the proteome of Arion vulgaris.</title>
        <authorList>
            <person name="Aradska J."/>
            <person name="Bulat T."/>
            <person name="Smidak R."/>
            <person name="Sarate P."/>
            <person name="Gangsoo J."/>
            <person name="Sialana F."/>
            <person name="Bilban M."/>
            <person name="Lubec G."/>
        </authorList>
    </citation>
    <scope>NUCLEOTIDE SEQUENCE</scope>
    <source>
        <tissue evidence="7">Skin</tissue>
    </source>
</reference>
<evidence type="ECO:0000256" key="3">
    <source>
        <dbReference type="ARBA" id="ARBA00023080"/>
    </source>
</evidence>
<keyword evidence="2 6" id="KW-0378">Hydrolase</keyword>
<dbReference type="Pfam" id="PF05014">
    <property type="entry name" value="Nuc_deoxyrib_tr"/>
    <property type="match status" value="1"/>
</dbReference>
<comment type="catalytic activity">
    <reaction evidence="5">
        <text>5-hydroxymethyl-dUMP + H2O = 5-hydroxymethyluracil + 2-deoxy-D-ribose 5-phosphate</text>
        <dbReference type="Rhea" id="RHEA:77099"/>
        <dbReference type="ChEBI" id="CHEBI:15377"/>
        <dbReference type="ChEBI" id="CHEBI:16964"/>
        <dbReference type="ChEBI" id="CHEBI:62877"/>
        <dbReference type="ChEBI" id="CHEBI:90409"/>
    </reaction>
    <physiologicalReaction direction="left-to-right" evidence="5">
        <dbReference type="Rhea" id="RHEA:77100"/>
    </physiologicalReaction>
</comment>
<evidence type="ECO:0000256" key="4">
    <source>
        <dbReference type="ARBA" id="ARBA00023295"/>
    </source>
</evidence>
<dbReference type="GO" id="GO:0009159">
    <property type="term" value="P:deoxyribonucleoside monophosphate catabolic process"/>
    <property type="evidence" value="ECO:0007669"/>
    <property type="project" value="InterPro"/>
</dbReference>
<dbReference type="FunFam" id="3.40.50.450:FF:000019">
    <property type="entry name" value="2'-deoxynucleoside 5'-phosphate N-hydrolase 1"/>
    <property type="match status" value="1"/>
</dbReference>
<gene>
    <name evidence="7" type="primary">ORF213123</name>
</gene>
<dbReference type="GO" id="GO:0006163">
    <property type="term" value="P:purine nucleotide metabolic process"/>
    <property type="evidence" value="ECO:0007669"/>
    <property type="project" value="UniProtKB-ARBA"/>
</dbReference>
<keyword evidence="3 6" id="KW-0546">Nucleotide metabolism</keyword>